<keyword evidence="7 8" id="KW-0472">Membrane</keyword>
<keyword evidence="6 8" id="KW-1133">Transmembrane helix</keyword>
<dbReference type="PANTHER" id="PTHR34975">
    <property type="entry name" value="SPORE GERMINATION PROTEIN A2"/>
    <property type="match status" value="1"/>
</dbReference>
<dbReference type="InterPro" id="IPR004761">
    <property type="entry name" value="Spore_GerAB"/>
</dbReference>
<keyword evidence="3" id="KW-0813">Transport</keyword>
<protein>
    <submittedName>
        <fullName evidence="9">Spore germination protein (Amino acid permease)</fullName>
    </submittedName>
</protein>
<evidence type="ECO:0000256" key="1">
    <source>
        <dbReference type="ARBA" id="ARBA00004141"/>
    </source>
</evidence>
<dbReference type="GO" id="GO:0009847">
    <property type="term" value="P:spore germination"/>
    <property type="evidence" value="ECO:0007669"/>
    <property type="project" value="InterPro"/>
</dbReference>
<evidence type="ECO:0000256" key="2">
    <source>
        <dbReference type="ARBA" id="ARBA00007998"/>
    </source>
</evidence>
<feature type="transmembrane region" description="Helical" evidence="8">
    <location>
        <begin position="43"/>
        <end position="64"/>
    </location>
</feature>
<evidence type="ECO:0000256" key="7">
    <source>
        <dbReference type="ARBA" id="ARBA00023136"/>
    </source>
</evidence>
<evidence type="ECO:0000256" key="4">
    <source>
        <dbReference type="ARBA" id="ARBA00022544"/>
    </source>
</evidence>
<dbReference type="Proteomes" id="UP000548423">
    <property type="component" value="Unassembled WGS sequence"/>
</dbReference>
<feature type="transmembrane region" description="Helical" evidence="8">
    <location>
        <begin position="272"/>
        <end position="292"/>
    </location>
</feature>
<evidence type="ECO:0000256" key="5">
    <source>
        <dbReference type="ARBA" id="ARBA00022692"/>
    </source>
</evidence>
<feature type="transmembrane region" description="Helical" evidence="8">
    <location>
        <begin position="12"/>
        <end position="31"/>
    </location>
</feature>
<feature type="transmembrane region" description="Helical" evidence="8">
    <location>
        <begin position="84"/>
        <end position="109"/>
    </location>
</feature>
<sequence length="367" mass="41748">MEKEMTTNQITKFQLFFLLIQSQIGVALLSLPHAVQESAKGDGWISTILAGVAVQVMLVVYWQLLKRFPTLMYTEITKKVVGSFLGKLLNVFIYMNFMLVGGLATILFIKVINLWLLPLTPGWMISLLILTACIYLAISDLKIIARFFVLATSLILILWFTSVLSWFTPKEFQYVLPIGSSGIKNILMGSNNSLLAMLGFEALLFFFPFIIENKKGVLKTVSIANLFITLFYTYFIFITLISFSTDQLTQMREPILNLLRGISYKMIDRVDLIFLSVWMVPMATSIITYLFAASKSLNLEKKNHYRKAVVLNGGILFLITLIPNEDTIITLFNQYVSYLSYVVVFLIPSLLLVLSILMKKHEMSESR</sequence>
<comment type="subcellular location">
    <subcellularLocation>
        <location evidence="1">Membrane</location>
        <topology evidence="1">Multi-pass membrane protein</topology>
    </subcellularLocation>
</comment>
<evidence type="ECO:0000313" key="9">
    <source>
        <dbReference type="EMBL" id="NYE08576.1"/>
    </source>
</evidence>
<accession>A0A852TLJ4</accession>
<keyword evidence="5 8" id="KW-0812">Transmembrane</keyword>
<comment type="caution">
    <text evidence="9">The sequence shown here is derived from an EMBL/GenBank/DDBJ whole genome shotgun (WGS) entry which is preliminary data.</text>
</comment>
<dbReference type="EMBL" id="JACCBX010000014">
    <property type="protein sequence ID" value="NYE08576.1"/>
    <property type="molecule type" value="Genomic_DNA"/>
</dbReference>
<feature type="transmembrane region" description="Helical" evidence="8">
    <location>
        <begin position="304"/>
        <end position="323"/>
    </location>
</feature>
<dbReference type="Gene3D" id="1.20.1740.10">
    <property type="entry name" value="Amino acid/polyamine transporter I"/>
    <property type="match status" value="1"/>
</dbReference>
<reference evidence="10" key="2">
    <citation type="submission" date="2020-08" db="EMBL/GenBank/DDBJ databases">
        <title>The Agave Microbiome: Exploring the role of microbial communities in plant adaptations to desert environments.</title>
        <authorList>
            <person name="Partida-Martinez L.P."/>
        </authorList>
    </citation>
    <scope>NUCLEOTIDE SEQUENCE [LARGE SCALE GENOMIC DNA]</scope>
    <source>
        <strain evidence="10">AT2.8</strain>
    </source>
</reference>
<dbReference type="AlphaFoldDB" id="A0A852TLJ4"/>
<dbReference type="PANTHER" id="PTHR34975:SF2">
    <property type="entry name" value="SPORE GERMINATION PROTEIN A2"/>
    <property type="match status" value="1"/>
</dbReference>
<organism evidence="9 10">
    <name type="scientific">Neobacillus niacini</name>
    <dbReference type="NCBI Taxonomy" id="86668"/>
    <lineage>
        <taxon>Bacteria</taxon>
        <taxon>Bacillati</taxon>
        <taxon>Bacillota</taxon>
        <taxon>Bacilli</taxon>
        <taxon>Bacillales</taxon>
        <taxon>Bacillaceae</taxon>
        <taxon>Neobacillus</taxon>
    </lineage>
</organism>
<feature type="transmembrane region" description="Helical" evidence="8">
    <location>
        <begin position="223"/>
        <end position="243"/>
    </location>
</feature>
<evidence type="ECO:0000256" key="6">
    <source>
        <dbReference type="ARBA" id="ARBA00022989"/>
    </source>
</evidence>
<dbReference type="Pfam" id="PF03845">
    <property type="entry name" value="Spore_permease"/>
    <property type="match status" value="1"/>
</dbReference>
<feature type="transmembrane region" description="Helical" evidence="8">
    <location>
        <begin position="115"/>
        <end position="138"/>
    </location>
</feature>
<feature type="transmembrane region" description="Helical" evidence="8">
    <location>
        <begin position="335"/>
        <end position="357"/>
    </location>
</feature>
<name>A0A852TLJ4_9BACI</name>
<reference evidence="10" key="1">
    <citation type="submission" date="2020-07" db="EMBL/GenBank/DDBJ databases">
        <authorList>
            <person name="Partida-Martinez L."/>
            <person name="Huntemann M."/>
            <person name="Clum A."/>
            <person name="Wang J."/>
            <person name="Palaniappan K."/>
            <person name="Ritter S."/>
            <person name="Chen I.-M."/>
            <person name="Stamatis D."/>
            <person name="Reddy T."/>
            <person name="O'Malley R."/>
            <person name="Daum C."/>
            <person name="Shapiro N."/>
            <person name="Ivanova N."/>
            <person name="Kyrpides N."/>
            <person name="Woyke T."/>
        </authorList>
    </citation>
    <scope>NUCLEOTIDE SEQUENCE [LARGE SCALE GENOMIC DNA]</scope>
    <source>
        <strain evidence="10">AT2.8</strain>
    </source>
</reference>
<feature type="transmembrane region" description="Helical" evidence="8">
    <location>
        <begin position="147"/>
        <end position="167"/>
    </location>
</feature>
<comment type="similarity">
    <text evidence="2">Belongs to the amino acid-polyamine-organocation (APC) superfamily. Spore germination protein (SGP) (TC 2.A.3.9) family.</text>
</comment>
<dbReference type="NCBIfam" id="TIGR00912">
    <property type="entry name" value="2A0309"/>
    <property type="match status" value="1"/>
</dbReference>
<evidence type="ECO:0000256" key="3">
    <source>
        <dbReference type="ARBA" id="ARBA00022448"/>
    </source>
</evidence>
<evidence type="ECO:0000256" key="8">
    <source>
        <dbReference type="SAM" id="Phobius"/>
    </source>
</evidence>
<proteinExistence type="inferred from homology"/>
<dbReference type="GO" id="GO:0016020">
    <property type="term" value="C:membrane"/>
    <property type="evidence" value="ECO:0007669"/>
    <property type="project" value="UniProtKB-SubCell"/>
</dbReference>
<feature type="transmembrane region" description="Helical" evidence="8">
    <location>
        <begin position="194"/>
        <end position="211"/>
    </location>
</feature>
<evidence type="ECO:0000313" key="10">
    <source>
        <dbReference type="Proteomes" id="UP000548423"/>
    </source>
</evidence>
<gene>
    <name evidence="9" type="ORF">F4694_005424</name>
</gene>
<keyword evidence="4" id="KW-0309">Germination</keyword>